<evidence type="ECO:0000313" key="2">
    <source>
        <dbReference type="EMBL" id="KAG8061567.1"/>
    </source>
</evidence>
<gene>
    <name evidence="2" type="ORF">GUJ93_ZPchr0003g17783</name>
</gene>
<dbReference type="Proteomes" id="UP000729402">
    <property type="component" value="Unassembled WGS sequence"/>
</dbReference>
<dbReference type="EMBL" id="JAAALK010000286">
    <property type="protein sequence ID" value="KAG8061567.1"/>
    <property type="molecule type" value="Genomic_DNA"/>
</dbReference>
<reference evidence="2" key="2">
    <citation type="submission" date="2021-02" db="EMBL/GenBank/DDBJ databases">
        <authorList>
            <person name="Kimball J.A."/>
            <person name="Haas M.W."/>
            <person name="Macchietto M."/>
            <person name="Kono T."/>
            <person name="Duquette J."/>
            <person name="Shao M."/>
        </authorList>
    </citation>
    <scope>NUCLEOTIDE SEQUENCE</scope>
    <source>
        <tissue evidence="2">Fresh leaf tissue</tissue>
    </source>
</reference>
<reference evidence="2" key="1">
    <citation type="journal article" date="2021" name="bioRxiv">
        <title>Whole Genome Assembly and Annotation of Northern Wild Rice, Zizania palustris L., Supports a Whole Genome Duplication in the Zizania Genus.</title>
        <authorList>
            <person name="Haas M."/>
            <person name="Kono T."/>
            <person name="Macchietto M."/>
            <person name="Millas R."/>
            <person name="McGilp L."/>
            <person name="Shao M."/>
            <person name="Duquette J."/>
            <person name="Hirsch C.N."/>
            <person name="Kimball J."/>
        </authorList>
    </citation>
    <scope>NUCLEOTIDE SEQUENCE</scope>
    <source>
        <tissue evidence="2">Fresh leaf tissue</tissue>
    </source>
</reference>
<dbReference type="AlphaFoldDB" id="A0A8J5SEH5"/>
<comment type="caution">
    <text evidence="2">The sequence shown here is derived from an EMBL/GenBank/DDBJ whole genome shotgun (WGS) entry which is preliminary data.</text>
</comment>
<feature type="region of interest" description="Disordered" evidence="1">
    <location>
        <begin position="13"/>
        <end position="69"/>
    </location>
</feature>
<protein>
    <submittedName>
        <fullName evidence="2">Uncharacterized protein</fullName>
    </submittedName>
</protein>
<name>A0A8J5SEH5_ZIZPA</name>
<keyword evidence="3" id="KW-1185">Reference proteome</keyword>
<proteinExistence type="predicted"/>
<organism evidence="2 3">
    <name type="scientific">Zizania palustris</name>
    <name type="common">Northern wild rice</name>
    <dbReference type="NCBI Taxonomy" id="103762"/>
    <lineage>
        <taxon>Eukaryota</taxon>
        <taxon>Viridiplantae</taxon>
        <taxon>Streptophyta</taxon>
        <taxon>Embryophyta</taxon>
        <taxon>Tracheophyta</taxon>
        <taxon>Spermatophyta</taxon>
        <taxon>Magnoliopsida</taxon>
        <taxon>Liliopsida</taxon>
        <taxon>Poales</taxon>
        <taxon>Poaceae</taxon>
        <taxon>BOP clade</taxon>
        <taxon>Oryzoideae</taxon>
        <taxon>Oryzeae</taxon>
        <taxon>Zizaniinae</taxon>
        <taxon>Zizania</taxon>
    </lineage>
</organism>
<sequence length="225" mass="24006">MLPSPFKLVLASHNRHNTARLRSPPQTPSSRRLRRHLAPVASVGAEPPSSLPLPSPRCLRPSLHRRRTPRPWSRRRLVVVGRRGPGPAIVSPPRGVPCSVPVPVAARAPHGPVLSPRRGLGPIGACASRCPVSPPRGLPRLTTSVPLPPARRVAPSRRPVARLAAAPYLSLPTRRTSSSCRLAAASVLSLPAHRAAPSLHPAARLATRPRSHCHPRAALLHLAAP</sequence>
<accession>A0A8J5SEH5</accession>
<evidence type="ECO:0000313" key="3">
    <source>
        <dbReference type="Proteomes" id="UP000729402"/>
    </source>
</evidence>
<evidence type="ECO:0000256" key="1">
    <source>
        <dbReference type="SAM" id="MobiDB-lite"/>
    </source>
</evidence>